<dbReference type="AlphaFoldDB" id="A0A7X5LME6"/>
<reference evidence="1 2" key="1">
    <citation type="submission" date="2020-01" db="EMBL/GenBank/DDBJ databases">
        <authorList>
            <person name="Chen J."/>
            <person name="Zhu S."/>
            <person name="Yang J."/>
        </authorList>
    </citation>
    <scope>NUCLEOTIDE SEQUENCE [LARGE SCALE GENOMIC DNA]</scope>
    <source>
        <strain evidence="1 2">345S023</strain>
    </source>
</reference>
<evidence type="ECO:0000313" key="1">
    <source>
        <dbReference type="EMBL" id="NDV91989.1"/>
    </source>
</evidence>
<dbReference type="RefSeq" id="WP_049587395.1">
    <property type="nucleotide sequence ID" value="NZ_JAAAWN010000016.1"/>
</dbReference>
<keyword evidence="2" id="KW-1185">Reference proteome</keyword>
<organism evidence="1 2">
    <name type="scientific">Alteromonas profundi</name>
    <dbReference type="NCBI Taxonomy" id="2696062"/>
    <lineage>
        <taxon>Bacteria</taxon>
        <taxon>Pseudomonadati</taxon>
        <taxon>Pseudomonadota</taxon>
        <taxon>Gammaproteobacteria</taxon>
        <taxon>Alteromonadales</taxon>
        <taxon>Alteromonadaceae</taxon>
        <taxon>Alteromonas/Salinimonas group</taxon>
        <taxon>Alteromonas</taxon>
    </lineage>
</organism>
<name>A0A7X5LME6_9ALTE</name>
<sequence>MENVGVVLKKGLDRLRALNEQMLKEAQKRRDKEPERIIEELSGVPPFAFGQDKQYTHDGVDKSTLRTVSTICTTKRIYVLSSPGAADALRAVILERIWEHEKQDETQ</sequence>
<proteinExistence type="predicted"/>
<protein>
    <submittedName>
        <fullName evidence="1">Uncharacterized protein</fullName>
    </submittedName>
</protein>
<comment type="caution">
    <text evidence="1">The sequence shown here is derived from an EMBL/GenBank/DDBJ whole genome shotgun (WGS) entry which is preliminary data.</text>
</comment>
<accession>A0A7X5LME6</accession>
<dbReference type="EMBL" id="JAAAWN010000016">
    <property type="protein sequence ID" value="NDV91989.1"/>
    <property type="molecule type" value="Genomic_DNA"/>
</dbReference>
<gene>
    <name evidence="1" type="ORF">GTH32_12460</name>
</gene>
<evidence type="ECO:0000313" key="2">
    <source>
        <dbReference type="Proteomes" id="UP000470213"/>
    </source>
</evidence>
<dbReference type="Proteomes" id="UP000470213">
    <property type="component" value="Unassembled WGS sequence"/>
</dbReference>